<accession>A0A1Z1FDY7</accession>
<evidence type="ECO:0000313" key="3">
    <source>
        <dbReference type="Proteomes" id="UP000195807"/>
    </source>
</evidence>
<dbReference type="Proteomes" id="UP000195807">
    <property type="component" value="Chromosome"/>
</dbReference>
<name>A0A1Z1FDY7_9SPHN</name>
<reference evidence="2 3" key="1">
    <citation type="submission" date="2017-01" db="EMBL/GenBank/DDBJ databases">
        <title>Complete genome sequence of esterase-producing bacterium Croceicoccus marinus E4A9.</title>
        <authorList>
            <person name="Wu Y.-H."/>
            <person name="Cheng H."/>
            <person name="Xu L."/>
            <person name="Huo Y.-Y."/>
            <person name="Wang C.-S."/>
            <person name="Xu X.-W."/>
        </authorList>
    </citation>
    <scope>NUCLEOTIDE SEQUENCE [LARGE SCALE GENOMIC DNA]</scope>
    <source>
        <strain evidence="2 3">E4A9</strain>
    </source>
</reference>
<dbReference type="KEGG" id="cman:A9D14_13785"/>
<keyword evidence="1" id="KW-1133">Transmembrane helix</keyword>
<dbReference type="EMBL" id="CP019602">
    <property type="protein sequence ID" value="ARU17038.1"/>
    <property type="molecule type" value="Genomic_DNA"/>
</dbReference>
<gene>
    <name evidence="2" type="ORF">A9D14_13785</name>
</gene>
<keyword evidence="1" id="KW-0472">Membrane</keyword>
<keyword evidence="3" id="KW-1185">Reference proteome</keyword>
<proteinExistence type="predicted"/>
<evidence type="ECO:0000313" key="2">
    <source>
        <dbReference type="EMBL" id="ARU17038.1"/>
    </source>
</evidence>
<keyword evidence="1" id="KW-0812">Transmembrane</keyword>
<organism evidence="2 3">
    <name type="scientific">Croceicoccus marinus</name>
    <dbReference type="NCBI Taxonomy" id="450378"/>
    <lineage>
        <taxon>Bacteria</taxon>
        <taxon>Pseudomonadati</taxon>
        <taxon>Pseudomonadota</taxon>
        <taxon>Alphaproteobacteria</taxon>
        <taxon>Sphingomonadales</taxon>
        <taxon>Erythrobacteraceae</taxon>
        <taxon>Croceicoccus</taxon>
    </lineage>
</organism>
<protein>
    <submittedName>
        <fullName evidence="2">Uncharacterized protein</fullName>
    </submittedName>
</protein>
<evidence type="ECO:0000256" key="1">
    <source>
        <dbReference type="SAM" id="Phobius"/>
    </source>
</evidence>
<dbReference type="AlphaFoldDB" id="A0A1Z1FDY7"/>
<feature type="transmembrane region" description="Helical" evidence="1">
    <location>
        <begin position="39"/>
        <end position="61"/>
    </location>
</feature>
<dbReference type="STRING" id="450378.GCA_001661675_02767"/>
<sequence>MLADRAAALRYANRRQDPIAAFGREAVMASRRRIPKRRIVAAAVTCTVAAVLSVPIVLFTMPNVVPGTVRAQLVGLPLIVSPEAREAAAAIALATDQSEETLARAETWANEAVLDDPLAESAIRSLSFVNAYRGDDRKAMEILRYGESLSKRDLMTELALALDARQSGENAAAIRHYGHALGTTVRGYDLIVEQMLGSTGQDPDFARDLGTAMAARPGWRDRFLPFYIARSQDPAALGATIAAMWEGGVPEGDRPMAMRALAKMLALGATGDAARLIRLVTGPSSAKQIRDGDFDKGGDTAFGWELERGASFSALPVPREDGDGMVLELNASSGHAGTVASQILALPPGSYRLSGRLWSDDKADRGMPRIELRCAGADTPTAELRKAEDARSVAAAQALSTGFVIPQGCPVQYVDVKFGSSLFVANSQGWVDGIAIDPL</sequence>